<gene>
    <name evidence="1" type="ORF">SAMN02910323_1474</name>
</gene>
<dbReference type="InterPro" id="IPR036390">
    <property type="entry name" value="WH_DNA-bd_sf"/>
</dbReference>
<evidence type="ECO:0000313" key="2">
    <source>
        <dbReference type="Proteomes" id="UP000182958"/>
    </source>
</evidence>
<dbReference type="AlphaFoldDB" id="A0A1K1NLM7"/>
<dbReference type="SUPFAM" id="SSF46785">
    <property type="entry name" value="Winged helix' DNA-binding domain"/>
    <property type="match status" value="1"/>
</dbReference>
<reference evidence="2" key="1">
    <citation type="submission" date="2016-11" db="EMBL/GenBank/DDBJ databases">
        <authorList>
            <person name="Varghese N."/>
            <person name="Submissions S."/>
        </authorList>
    </citation>
    <scope>NUCLEOTIDE SEQUENCE [LARGE SCALE GENOMIC DNA]</scope>
    <source>
        <strain evidence="2">C3</strain>
    </source>
</reference>
<dbReference type="RefSeq" id="WP_072306113.1">
    <property type="nucleotide sequence ID" value="NZ_FPJA01000006.1"/>
</dbReference>
<dbReference type="EMBL" id="FPJA01000006">
    <property type="protein sequence ID" value="SFW36177.1"/>
    <property type="molecule type" value="Genomic_DNA"/>
</dbReference>
<organism evidence="1 2">
    <name type="scientific">Selenomonas ruminantium</name>
    <dbReference type="NCBI Taxonomy" id="971"/>
    <lineage>
        <taxon>Bacteria</taxon>
        <taxon>Bacillati</taxon>
        <taxon>Bacillota</taxon>
        <taxon>Negativicutes</taxon>
        <taxon>Selenomonadales</taxon>
        <taxon>Selenomonadaceae</taxon>
        <taxon>Selenomonas</taxon>
    </lineage>
</organism>
<evidence type="ECO:0000313" key="1">
    <source>
        <dbReference type="EMBL" id="SFW36177.1"/>
    </source>
</evidence>
<name>A0A1K1NLM7_SELRU</name>
<sequence length="703" mass="79901">MYEIVCSDKDEGRVENGKELLWPVLMYNIDVSVPSGSLDMNIFEQVILNLIQLSGYVSEKELAEDTCLDPDTVRFLVNRLRSKGWLDANHQLADVSKKKTGLEGTHAIVCVFFDLLSGEFLPELLSEDKLERYQFNGRGPQVRYTYGYSQGRSYERTAYLLLPPEQVKQRMLQPSEIQDLLEGYRRQWTPGSHYETAQRGELVFLRTYLCRSLSSGSYLLKNPLGRGYSPQMYAGLLGLEENSTENWQRIQDLRQQLAANTEQDLELQHEEKVHVEGFGPELRRFPGIRGWLLAIQKAERELSLQWGDSATEQAVKASRADICKYVYAGIEETLHILAGRYDLYSWSRRLLAVSSGCRIDYLCSSLHRLGISCPKQSKAMNLLKCSKNDIDRYFREGSFSLPVMLVLNLAAADGDSMHPFHRLRRLGSRLLTEWAELKEVRDAAAHGAEVDWKPECLLAAAEKFRKFVLLMLPELRPGQQTDIGDGSESNKRQARLLRADSELRKAIGWKFMASLDRERLGRLQRAQCQMDALHEDSELFQDQALQVITEFAGLLQQGLEEALTVRQEKVLGAREVKASAEALLKNTGCLAAADSLPRALATVGEGYIINAQQQKHTTLGAAYLCWLGTGRRQVAELQVREQEKCHALFEIICYLLVHRGHGNMVRMPVEGRQELEKVWKDVLQGLLLLGENAFWPQANRMND</sequence>
<protein>
    <submittedName>
        <fullName evidence="1">Uncharacterized protein</fullName>
    </submittedName>
</protein>
<dbReference type="Proteomes" id="UP000182958">
    <property type="component" value="Unassembled WGS sequence"/>
</dbReference>
<accession>A0A1K1NLM7</accession>
<proteinExistence type="predicted"/>
<keyword evidence="2" id="KW-1185">Reference proteome</keyword>